<name>A0A4Q0XLE1_9FLAO</name>
<sequence>MFEINRLDALEYDELISVEQIEHGEIKDRPEAEHKLRKVWFFLFAEGFKRTFAKIRSKRNRLLDLHKYKTIIKVKYQNKTYLNFSLQTSRELQDFVIRNAFFESDESFNYSFENSSLNFNQFVGKDYSDQDKIKPIAISEKKENPLNVISPTYDEGVFLYGLGDYSRVYIAPNLKSLKQIYCIDYVSTYADYYKTSYNYEFSGLVPQESYDQLSLVKKPLAIIATYHSDHTRIVGEIFNINPNTIFFIEKPPCVTLDDISKLVQLYLNGAKIEIGYNRRYIPINQEIKKRLSGQRAVINISIKEILINDNHWYFWENQGTRITGNLTHWIDICNFWLEDEIPIELNMLKSASKDETFAVSILYSNGSLANITVSDKGNSLRGVQEKIEIRTELETYHIDDYQRMYFITKNGKKHNRNRIKRIKGHDEMYKYVVDLYHDKVGFNYGVQDLIKTALTTYHLSEMFKNDIRTFTIKDTIMSMLNKIKV</sequence>
<dbReference type="PANTHER" id="PTHR43377:SF1">
    <property type="entry name" value="BILIVERDIN REDUCTASE A"/>
    <property type="match status" value="1"/>
</dbReference>
<dbReference type="RefSeq" id="WP_129015582.1">
    <property type="nucleotide sequence ID" value="NZ_SDDZ01000001.1"/>
</dbReference>
<comment type="caution">
    <text evidence="1">The sequence shown here is derived from an EMBL/GenBank/DDBJ whole genome shotgun (WGS) entry which is preliminary data.</text>
</comment>
<evidence type="ECO:0000313" key="2">
    <source>
        <dbReference type="Proteomes" id="UP000289792"/>
    </source>
</evidence>
<organism evidence="1 2">
    <name type="scientific">Gelidibacter gilvus</name>
    <dbReference type="NCBI Taxonomy" id="59602"/>
    <lineage>
        <taxon>Bacteria</taxon>
        <taxon>Pseudomonadati</taxon>
        <taxon>Bacteroidota</taxon>
        <taxon>Flavobacteriia</taxon>
        <taxon>Flavobacteriales</taxon>
        <taxon>Flavobacteriaceae</taxon>
        <taxon>Gelidibacter</taxon>
    </lineage>
</organism>
<dbReference type="AlphaFoldDB" id="A0A4Q0XLE1"/>
<dbReference type="SUPFAM" id="SSF55347">
    <property type="entry name" value="Glyceraldehyde-3-phosphate dehydrogenase-like, C-terminal domain"/>
    <property type="match status" value="1"/>
</dbReference>
<dbReference type="Gene3D" id="3.40.50.720">
    <property type="entry name" value="NAD(P)-binding Rossmann-like Domain"/>
    <property type="match status" value="1"/>
</dbReference>
<proteinExistence type="predicted"/>
<dbReference type="OrthoDB" id="9815825at2"/>
<dbReference type="InterPro" id="IPR051450">
    <property type="entry name" value="Gfo/Idh/MocA_Oxidoreductases"/>
</dbReference>
<gene>
    <name evidence="1" type="ORF">ESZ48_01745</name>
</gene>
<dbReference type="PANTHER" id="PTHR43377">
    <property type="entry name" value="BILIVERDIN REDUCTASE A"/>
    <property type="match status" value="1"/>
</dbReference>
<dbReference type="Gene3D" id="3.30.360.10">
    <property type="entry name" value="Dihydrodipicolinate Reductase, domain 2"/>
    <property type="match status" value="1"/>
</dbReference>
<dbReference type="SUPFAM" id="SSF51735">
    <property type="entry name" value="NAD(P)-binding Rossmann-fold domains"/>
    <property type="match status" value="1"/>
</dbReference>
<protein>
    <recommendedName>
        <fullName evidence="3">Gfo/Idh/MocA-like oxidoreductase N-terminal domain-containing protein</fullName>
    </recommendedName>
</protein>
<reference evidence="1 2" key="1">
    <citation type="submission" date="2019-01" db="EMBL/GenBank/DDBJ databases">
        <title>Genome sequence of the Antarctic species Gelidibacter gilvus ACAM 158(T).</title>
        <authorList>
            <person name="Bowman J.P."/>
        </authorList>
    </citation>
    <scope>NUCLEOTIDE SEQUENCE [LARGE SCALE GENOMIC DNA]</scope>
    <source>
        <strain evidence="1 2">IC158</strain>
    </source>
</reference>
<dbReference type="EMBL" id="SDDZ01000001">
    <property type="protein sequence ID" value="RXJ52447.1"/>
    <property type="molecule type" value="Genomic_DNA"/>
</dbReference>
<dbReference type="Proteomes" id="UP000289792">
    <property type="component" value="Unassembled WGS sequence"/>
</dbReference>
<evidence type="ECO:0000313" key="1">
    <source>
        <dbReference type="EMBL" id="RXJ52447.1"/>
    </source>
</evidence>
<evidence type="ECO:0008006" key="3">
    <source>
        <dbReference type="Google" id="ProtNLM"/>
    </source>
</evidence>
<accession>A0A4Q0XLE1</accession>
<keyword evidence="2" id="KW-1185">Reference proteome</keyword>
<dbReference type="InterPro" id="IPR036291">
    <property type="entry name" value="NAD(P)-bd_dom_sf"/>
</dbReference>